<evidence type="ECO:0000256" key="1">
    <source>
        <dbReference type="ARBA" id="ARBA00006484"/>
    </source>
</evidence>
<comment type="similarity">
    <text evidence="1">Belongs to the short-chain dehydrogenases/reductases (SDR) family.</text>
</comment>
<dbReference type="SUPFAM" id="SSF51735">
    <property type="entry name" value="NAD(P)-binding Rossmann-fold domains"/>
    <property type="match status" value="1"/>
</dbReference>
<organism evidence="3 4">
    <name type="scientific">Umbelopsis vinacea</name>
    <dbReference type="NCBI Taxonomy" id="44442"/>
    <lineage>
        <taxon>Eukaryota</taxon>
        <taxon>Fungi</taxon>
        <taxon>Fungi incertae sedis</taxon>
        <taxon>Mucoromycota</taxon>
        <taxon>Mucoromycotina</taxon>
        <taxon>Umbelopsidomycetes</taxon>
        <taxon>Umbelopsidales</taxon>
        <taxon>Umbelopsidaceae</taxon>
        <taxon>Umbelopsis</taxon>
    </lineage>
</organism>
<dbReference type="Gene3D" id="3.40.50.720">
    <property type="entry name" value="NAD(P)-binding Rossmann-like Domain"/>
    <property type="match status" value="1"/>
</dbReference>
<reference evidence="3" key="1">
    <citation type="submission" date="2020-12" db="EMBL/GenBank/DDBJ databases">
        <title>Metabolic potential, ecology and presence of endohyphal bacteria is reflected in genomic diversity of Mucoromycotina.</title>
        <authorList>
            <person name="Muszewska A."/>
            <person name="Okrasinska A."/>
            <person name="Steczkiewicz K."/>
            <person name="Drgas O."/>
            <person name="Orlowska M."/>
            <person name="Perlinska-Lenart U."/>
            <person name="Aleksandrzak-Piekarczyk T."/>
            <person name="Szatraj K."/>
            <person name="Zielenkiewicz U."/>
            <person name="Pilsyk S."/>
            <person name="Malc E."/>
            <person name="Mieczkowski P."/>
            <person name="Kruszewska J.S."/>
            <person name="Biernat P."/>
            <person name="Pawlowska J."/>
        </authorList>
    </citation>
    <scope>NUCLEOTIDE SEQUENCE</scope>
    <source>
        <strain evidence="3">WA0000051536</strain>
    </source>
</reference>
<keyword evidence="2" id="KW-0560">Oxidoreductase</keyword>
<dbReference type="PRINTS" id="PR00081">
    <property type="entry name" value="GDHRDH"/>
</dbReference>
<proteinExistence type="inferred from homology"/>
<keyword evidence="4" id="KW-1185">Reference proteome</keyword>
<comment type="caution">
    <text evidence="3">The sequence shown here is derived from an EMBL/GenBank/DDBJ whole genome shotgun (WGS) entry which is preliminary data.</text>
</comment>
<accession>A0A8H7QCN1</accession>
<evidence type="ECO:0000256" key="2">
    <source>
        <dbReference type="ARBA" id="ARBA00023002"/>
    </source>
</evidence>
<dbReference type="GO" id="GO:0016616">
    <property type="term" value="F:oxidoreductase activity, acting on the CH-OH group of donors, NAD or NADP as acceptor"/>
    <property type="evidence" value="ECO:0007669"/>
    <property type="project" value="TreeGrafter"/>
</dbReference>
<dbReference type="PANTHER" id="PTHR42760">
    <property type="entry name" value="SHORT-CHAIN DEHYDROGENASES/REDUCTASES FAMILY MEMBER"/>
    <property type="match status" value="1"/>
</dbReference>
<dbReference type="OrthoDB" id="1888931at2759"/>
<dbReference type="Proteomes" id="UP000612746">
    <property type="component" value="Unassembled WGS sequence"/>
</dbReference>
<dbReference type="FunFam" id="3.40.50.720:FF:000084">
    <property type="entry name" value="Short-chain dehydrogenase reductase"/>
    <property type="match status" value="1"/>
</dbReference>
<dbReference type="PANTHER" id="PTHR42760:SF115">
    <property type="entry name" value="3-OXOACYL-[ACYL-CARRIER-PROTEIN] REDUCTASE FABG"/>
    <property type="match status" value="1"/>
</dbReference>
<evidence type="ECO:0000313" key="4">
    <source>
        <dbReference type="Proteomes" id="UP000612746"/>
    </source>
</evidence>
<dbReference type="Pfam" id="PF13561">
    <property type="entry name" value="adh_short_C2"/>
    <property type="match status" value="1"/>
</dbReference>
<name>A0A8H7QCN1_9FUNG</name>
<dbReference type="InterPro" id="IPR002347">
    <property type="entry name" value="SDR_fam"/>
</dbReference>
<dbReference type="AlphaFoldDB" id="A0A8H7QCN1"/>
<evidence type="ECO:0000313" key="3">
    <source>
        <dbReference type="EMBL" id="KAG2188971.1"/>
    </source>
</evidence>
<sequence>MTNTTAAERSFNVSDALKLTGRVCVAVRLTSCHLVTGAASGMGYEIVRGFAQSDARGIAMIDINDDLGEKVRGELSAEFPRITFKYYHLNISEYEDVQKVYGQVVEDFGEINVQVSCAGIAGYTAAVDHTPETWHKVLNVNLHGTFWTAQAAGRQMIAQNKGGSIIIIGSISAHVVNRPDFQPGLSNYCISKGACVQMAKVLGVEWAQHNIRVNSLSPGNMKTPLAPTDEKSVNFFNHYTPLGRMGAAWEVAGAAVYLASDASSFQTSTDILVDGGLVHW</sequence>
<protein>
    <submittedName>
        <fullName evidence="3">Uncharacterized protein</fullName>
    </submittedName>
</protein>
<dbReference type="EMBL" id="JAEPRA010000001">
    <property type="protein sequence ID" value="KAG2188971.1"/>
    <property type="molecule type" value="Genomic_DNA"/>
</dbReference>
<dbReference type="InterPro" id="IPR036291">
    <property type="entry name" value="NAD(P)-bd_dom_sf"/>
</dbReference>
<gene>
    <name evidence="3" type="ORF">INT44_004113</name>
</gene>